<dbReference type="EMBL" id="JANEYG010000259">
    <property type="protein sequence ID" value="KAJ8910713.1"/>
    <property type="molecule type" value="Genomic_DNA"/>
</dbReference>
<dbReference type="Proteomes" id="UP001159042">
    <property type="component" value="Unassembled WGS sequence"/>
</dbReference>
<protein>
    <submittedName>
        <fullName evidence="1">Uncharacterized protein</fullName>
    </submittedName>
</protein>
<reference evidence="1 2" key="1">
    <citation type="journal article" date="2023" name="Insect Mol. Biol.">
        <title>Genome sequencing provides insights into the evolution of gene families encoding plant cell wall-degrading enzymes in longhorned beetles.</title>
        <authorList>
            <person name="Shin N.R."/>
            <person name="Okamura Y."/>
            <person name="Kirsch R."/>
            <person name="Pauchet Y."/>
        </authorList>
    </citation>
    <scope>NUCLEOTIDE SEQUENCE [LARGE SCALE GENOMIC DNA]</scope>
    <source>
        <strain evidence="1">EAD_L_NR</strain>
    </source>
</reference>
<evidence type="ECO:0000313" key="1">
    <source>
        <dbReference type="EMBL" id="KAJ8910713.1"/>
    </source>
</evidence>
<gene>
    <name evidence="1" type="ORF">NQ315_002078</name>
</gene>
<comment type="caution">
    <text evidence="1">The sequence shown here is derived from an EMBL/GenBank/DDBJ whole genome shotgun (WGS) entry which is preliminary data.</text>
</comment>
<keyword evidence="2" id="KW-1185">Reference proteome</keyword>
<evidence type="ECO:0000313" key="2">
    <source>
        <dbReference type="Proteomes" id="UP001159042"/>
    </source>
</evidence>
<accession>A0AAV8V9E9</accession>
<dbReference type="AlphaFoldDB" id="A0AAV8V9E9"/>
<organism evidence="1 2">
    <name type="scientific">Exocentrus adspersus</name>
    <dbReference type="NCBI Taxonomy" id="1586481"/>
    <lineage>
        <taxon>Eukaryota</taxon>
        <taxon>Metazoa</taxon>
        <taxon>Ecdysozoa</taxon>
        <taxon>Arthropoda</taxon>
        <taxon>Hexapoda</taxon>
        <taxon>Insecta</taxon>
        <taxon>Pterygota</taxon>
        <taxon>Neoptera</taxon>
        <taxon>Endopterygota</taxon>
        <taxon>Coleoptera</taxon>
        <taxon>Polyphaga</taxon>
        <taxon>Cucujiformia</taxon>
        <taxon>Chrysomeloidea</taxon>
        <taxon>Cerambycidae</taxon>
        <taxon>Lamiinae</taxon>
        <taxon>Acanthocinini</taxon>
        <taxon>Exocentrus</taxon>
    </lineage>
</organism>
<proteinExistence type="predicted"/>
<name>A0AAV8V9E9_9CUCU</name>
<sequence length="75" mass="8426">MSSDGVQFSTGYVRSLSTIKCMPLISETPCILIISREETSPLEVRVKQHKNDVEITSNDFHRLAFGAEIDIDKVK</sequence>